<gene>
    <name evidence="9" type="ORF">HMPREF1092_00047</name>
</gene>
<dbReference type="InterPro" id="IPR000835">
    <property type="entry name" value="HTH_MarR-typ"/>
</dbReference>
<dbReference type="SUPFAM" id="SSF46785">
    <property type="entry name" value="Winged helix' DNA-binding domain"/>
    <property type="match status" value="1"/>
</dbReference>
<dbReference type="GO" id="GO:0003700">
    <property type="term" value="F:DNA-binding transcription factor activity"/>
    <property type="evidence" value="ECO:0007669"/>
    <property type="project" value="InterPro"/>
</dbReference>
<dbReference type="SMART" id="SM00347">
    <property type="entry name" value="HTH_MARR"/>
    <property type="match status" value="1"/>
</dbReference>
<evidence type="ECO:0000256" key="2">
    <source>
        <dbReference type="ARBA" id="ARBA00023015"/>
    </source>
</evidence>
<dbReference type="PANTHER" id="PTHR42756">
    <property type="entry name" value="TRANSCRIPTIONAL REGULATOR, MARR"/>
    <property type="match status" value="1"/>
</dbReference>
<evidence type="ECO:0000256" key="5">
    <source>
        <dbReference type="ARBA" id="ARBA00046337"/>
    </source>
</evidence>
<reference evidence="9 10" key="1">
    <citation type="submission" date="2013-01" db="EMBL/GenBank/DDBJ databases">
        <title>The Genome Sequence of Clostridium colicanis 209318.</title>
        <authorList>
            <consortium name="The Broad Institute Genome Sequencing Platform"/>
            <person name="Earl A."/>
            <person name="Ward D."/>
            <person name="Feldgarden M."/>
            <person name="Gevers D."/>
            <person name="Courvalin P."/>
            <person name="Lambert T."/>
            <person name="Walker B."/>
            <person name="Young S.K."/>
            <person name="Zeng Q."/>
            <person name="Gargeya S."/>
            <person name="Fitzgerald M."/>
            <person name="Haas B."/>
            <person name="Abouelleil A."/>
            <person name="Alvarado L."/>
            <person name="Arachchi H.M."/>
            <person name="Berlin A.M."/>
            <person name="Chapman S.B."/>
            <person name="Dewar J."/>
            <person name="Goldberg J."/>
            <person name="Griggs A."/>
            <person name="Gujja S."/>
            <person name="Hansen M."/>
            <person name="Howarth C."/>
            <person name="Imamovic A."/>
            <person name="Larimer J."/>
            <person name="McCowan C."/>
            <person name="Murphy C."/>
            <person name="Neiman D."/>
            <person name="Pearson M."/>
            <person name="Priest M."/>
            <person name="Roberts A."/>
            <person name="Saif S."/>
            <person name="Shea T."/>
            <person name="Sisk P."/>
            <person name="Sykes S."/>
            <person name="Wortman J."/>
            <person name="Nusbaum C."/>
            <person name="Birren B."/>
        </authorList>
    </citation>
    <scope>NUCLEOTIDE SEQUENCE [LARGE SCALE GENOMIC DNA]</scope>
    <source>
        <strain evidence="9 10">209318</strain>
    </source>
</reference>
<dbReference type="InterPro" id="IPR055166">
    <property type="entry name" value="Transc_reg_Sar_Rot_HTH"/>
</dbReference>
<keyword evidence="3" id="KW-0238">DNA-binding</keyword>
<dbReference type="GO" id="GO:0003677">
    <property type="term" value="F:DNA binding"/>
    <property type="evidence" value="ECO:0007669"/>
    <property type="project" value="UniProtKB-KW"/>
</dbReference>
<evidence type="ECO:0000259" key="8">
    <source>
        <dbReference type="PROSITE" id="PS50995"/>
    </source>
</evidence>
<dbReference type="Proteomes" id="UP000013097">
    <property type="component" value="Unassembled WGS sequence"/>
</dbReference>
<evidence type="ECO:0000313" key="10">
    <source>
        <dbReference type="Proteomes" id="UP000013097"/>
    </source>
</evidence>
<name>N9WLR9_9CLOT</name>
<proteinExistence type="inferred from homology"/>
<dbReference type="InterPro" id="IPR036390">
    <property type="entry name" value="WH_DNA-bd_sf"/>
</dbReference>
<evidence type="ECO:0000256" key="7">
    <source>
        <dbReference type="ARBA" id="ARBA00047207"/>
    </source>
</evidence>
<sequence length="140" mass="16184">MSIKNLDLIKNSALFRKKYHAYVANYIKDLNISSAEFAYLKELMHNEGSIQDVLVQNTCMDKAAASRVMKTLENKNLIMRVKNKADKRSLNIYFTEEGKKLIPIINKILDDWYLELSNAMGSEKLDLLISLFTELNEKHP</sequence>
<dbReference type="PRINTS" id="PR00598">
    <property type="entry name" value="HTHMARR"/>
</dbReference>
<organism evidence="9 10">
    <name type="scientific">Clostridium thermobutyricum</name>
    <dbReference type="NCBI Taxonomy" id="29372"/>
    <lineage>
        <taxon>Bacteria</taxon>
        <taxon>Bacillati</taxon>
        <taxon>Bacillota</taxon>
        <taxon>Clostridia</taxon>
        <taxon>Eubacteriales</taxon>
        <taxon>Clostridiaceae</taxon>
        <taxon>Clostridium</taxon>
    </lineage>
</organism>
<keyword evidence="10" id="KW-1185">Reference proteome</keyword>
<dbReference type="eggNOG" id="COG1846">
    <property type="taxonomic scope" value="Bacteria"/>
</dbReference>
<evidence type="ECO:0000256" key="1">
    <source>
        <dbReference type="ARBA" id="ARBA00004496"/>
    </source>
</evidence>
<accession>N9WLR9</accession>
<dbReference type="InterPro" id="IPR036388">
    <property type="entry name" value="WH-like_DNA-bd_sf"/>
</dbReference>
<dbReference type="PANTHER" id="PTHR42756:SF1">
    <property type="entry name" value="TRANSCRIPTIONAL REPRESSOR OF EMRAB OPERON"/>
    <property type="match status" value="1"/>
</dbReference>
<dbReference type="AlphaFoldDB" id="N9WLR9"/>
<dbReference type="HOGENOM" id="CLU_083287_18_0_9"/>
<dbReference type="Pfam" id="PF22381">
    <property type="entry name" value="Staph_reg_Sar_Rot"/>
    <property type="match status" value="1"/>
</dbReference>
<evidence type="ECO:0000256" key="4">
    <source>
        <dbReference type="ARBA" id="ARBA00023163"/>
    </source>
</evidence>
<keyword evidence="2" id="KW-0805">Transcription regulation</keyword>
<dbReference type="PATRIC" id="fig|999411.4.peg.44"/>
<evidence type="ECO:0000256" key="6">
    <source>
        <dbReference type="ARBA" id="ARBA00047188"/>
    </source>
</evidence>
<dbReference type="Gene3D" id="1.10.10.10">
    <property type="entry name" value="Winged helix-like DNA-binding domain superfamily/Winged helix DNA-binding domain"/>
    <property type="match status" value="1"/>
</dbReference>
<dbReference type="EMBL" id="AGYT01000001">
    <property type="protein sequence ID" value="ENZ04026.1"/>
    <property type="molecule type" value="Genomic_DNA"/>
</dbReference>
<protein>
    <recommendedName>
        <fullName evidence="6">HTH-type transcriptional regulator SarZ</fullName>
    </recommendedName>
    <alternativeName>
        <fullName evidence="7">Staphylococcal accessory regulator Z</fullName>
    </alternativeName>
</protein>
<dbReference type="GO" id="GO:0005737">
    <property type="term" value="C:cytoplasm"/>
    <property type="evidence" value="ECO:0007669"/>
    <property type="project" value="UniProtKB-SubCell"/>
</dbReference>
<dbReference type="PROSITE" id="PS50995">
    <property type="entry name" value="HTH_MARR_2"/>
    <property type="match status" value="1"/>
</dbReference>
<evidence type="ECO:0000256" key="3">
    <source>
        <dbReference type="ARBA" id="ARBA00023125"/>
    </source>
</evidence>
<feature type="domain" description="HTH marR-type" evidence="8">
    <location>
        <begin position="1"/>
        <end position="137"/>
    </location>
</feature>
<keyword evidence="4" id="KW-0804">Transcription</keyword>
<comment type="subcellular location">
    <subcellularLocation>
        <location evidence="1">Cytoplasm</location>
    </subcellularLocation>
</comment>
<comment type="caution">
    <text evidence="9">The sequence shown here is derived from an EMBL/GenBank/DDBJ whole genome shotgun (WGS) entry which is preliminary data.</text>
</comment>
<evidence type="ECO:0000313" key="9">
    <source>
        <dbReference type="EMBL" id="ENZ04026.1"/>
    </source>
</evidence>
<dbReference type="RefSeq" id="WP_002596564.1">
    <property type="nucleotide sequence ID" value="NZ_CAUWHC010000012.1"/>
</dbReference>
<comment type="similarity">
    <text evidence="5">Belongs to the SarZ family.</text>
</comment>